<gene>
    <name evidence="1" type="ORF">SDC9_191097</name>
</gene>
<name>A0A645HX02_9ZZZZ</name>
<accession>A0A645HX02</accession>
<organism evidence="1">
    <name type="scientific">bioreactor metagenome</name>
    <dbReference type="NCBI Taxonomy" id="1076179"/>
    <lineage>
        <taxon>unclassified sequences</taxon>
        <taxon>metagenomes</taxon>
        <taxon>ecological metagenomes</taxon>
    </lineage>
</organism>
<proteinExistence type="predicted"/>
<reference evidence="1" key="1">
    <citation type="submission" date="2019-08" db="EMBL/GenBank/DDBJ databases">
        <authorList>
            <person name="Kucharzyk K."/>
            <person name="Murdoch R.W."/>
            <person name="Higgins S."/>
            <person name="Loffler F."/>
        </authorList>
    </citation>
    <scope>NUCLEOTIDE SEQUENCE</scope>
</reference>
<dbReference type="EMBL" id="VSSQ01101988">
    <property type="protein sequence ID" value="MPN43537.1"/>
    <property type="molecule type" value="Genomic_DNA"/>
</dbReference>
<sequence length="39" mass="4094">MGAAVLTLNDALSEKELEKIKSEISGQASVGYVPKNNMG</sequence>
<evidence type="ECO:0000313" key="1">
    <source>
        <dbReference type="EMBL" id="MPN43537.1"/>
    </source>
</evidence>
<dbReference type="AlphaFoldDB" id="A0A645HX02"/>
<protein>
    <submittedName>
        <fullName evidence="1">Uncharacterized protein</fullName>
    </submittedName>
</protein>
<comment type="caution">
    <text evidence="1">The sequence shown here is derived from an EMBL/GenBank/DDBJ whole genome shotgun (WGS) entry which is preliminary data.</text>
</comment>